<dbReference type="InterPro" id="IPR035965">
    <property type="entry name" value="PAS-like_dom_sf"/>
</dbReference>
<evidence type="ECO:0000259" key="6">
    <source>
        <dbReference type="PROSITE" id="PS50109"/>
    </source>
</evidence>
<dbReference type="GO" id="GO:0000155">
    <property type="term" value="F:phosphorelay sensor kinase activity"/>
    <property type="evidence" value="ECO:0007669"/>
    <property type="project" value="InterPro"/>
</dbReference>
<feature type="domain" description="PAC" evidence="8">
    <location>
        <begin position="673"/>
        <end position="723"/>
    </location>
</feature>
<dbReference type="InterPro" id="IPR013655">
    <property type="entry name" value="PAS_fold_3"/>
</dbReference>
<dbReference type="Pfam" id="PF13185">
    <property type="entry name" value="GAF_2"/>
    <property type="match status" value="2"/>
</dbReference>
<dbReference type="Gene3D" id="3.30.450.40">
    <property type="match status" value="2"/>
</dbReference>
<dbReference type="PANTHER" id="PTHR43304:SF1">
    <property type="entry name" value="PAC DOMAIN-CONTAINING PROTEIN"/>
    <property type="match status" value="1"/>
</dbReference>
<comment type="catalytic activity">
    <reaction evidence="1">
        <text>ATP + protein L-histidine = ADP + protein N-phospho-L-histidine.</text>
        <dbReference type="EC" id="2.7.13.3"/>
    </reaction>
</comment>
<evidence type="ECO:0000256" key="3">
    <source>
        <dbReference type="ARBA" id="ARBA00022553"/>
    </source>
</evidence>
<dbReference type="RefSeq" id="WP_194447295.1">
    <property type="nucleotide sequence ID" value="NZ_CP063849.1"/>
</dbReference>
<feature type="domain" description="Histidine kinase" evidence="6">
    <location>
        <begin position="869"/>
        <end position="1085"/>
    </location>
</feature>
<dbReference type="SMART" id="SM00388">
    <property type="entry name" value="HisKA"/>
    <property type="match status" value="1"/>
</dbReference>
<dbReference type="InterPro" id="IPR005467">
    <property type="entry name" value="His_kinase_dom"/>
</dbReference>
<dbReference type="InterPro" id="IPR000700">
    <property type="entry name" value="PAS-assoc_C"/>
</dbReference>
<dbReference type="InterPro" id="IPR036890">
    <property type="entry name" value="HATPase_C_sf"/>
</dbReference>
<dbReference type="SMART" id="SM00091">
    <property type="entry name" value="PAS"/>
    <property type="match status" value="4"/>
</dbReference>
<dbReference type="Pfam" id="PF08447">
    <property type="entry name" value="PAS_3"/>
    <property type="match status" value="3"/>
</dbReference>
<dbReference type="InterPro" id="IPR003018">
    <property type="entry name" value="GAF"/>
</dbReference>
<dbReference type="InterPro" id="IPR000014">
    <property type="entry name" value="PAS"/>
</dbReference>
<feature type="domain" description="PAC" evidence="8">
    <location>
        <begin position="798"/>
        <end position="849"/>
    </location>
</feature>
<evidence type="ECO:0000259" key="7">
    <source>
        <dbReference type="PROSITE" id="PS50112"/>
    </source>
</evidence>
<dbReference type="EMBL" id="CP063849">
    <property type="protein sequence ID" value="QOY85625.1"/>
    <property type="molecule type" value="Genomic_DNA"/>
</dbReference>
<proteinExistence type="predicted"/>
<evidence type="ECO:0000256" key="2">
    <source>
        <dbReference type="ARBA" id="ARBA00012438"/>
    </source>
</evidence>
<name>A0A7S7NL24_PALFE</name>
<dbReference type="KEGG" id="pfer:IRI77_22695"/>
<accession>A0A7S7NL24</accession>
<dbReference type="PANTHER" id="PTHR43304">
    <property type="entry name" value="PHYTOCHROME-LIKE PROTEIN CPH1"/>
    <property type="match status" value="1"/>
</dbReference>
<feature type="domain" description="PAS" evidence="7">
    <location>
        <begin position="595"/>
        <end position="666"/>
    </location>
</feature>
<keyword evidence="4" id="KW-0808">Transferase</keyword>
<dbReference type="SMART" id="SM00387">
    <property type="entry name" value="HATPase_c"/>
    <property type="match status" value="1"/>
</dbReference>
<dbReference type="PROSITE" id="PS50109">
    <property type="entry name" value="HIS_KIN"/>
    <property type="match status" value="1"/>
</dbReference>
<dbReference type="InterPro" id="IPR029016">
    <property type="entry name" value="GAF-like_dom_sf"/>
</dbReference>
<dbReference type="SUPFAM" id="SSF55781">
    <property type="entry name" value="GAF domain-like"/>
    <property type="match status" value="2"/>
</dbReference>
<dbReference type="SUPFAM" id="SSF55785">
    <property type="entry name" value="PYP-like sensor domain (PAS domain)"/>
    <property type="match status" value="4"/>
</dbReference>
<dbReference type="InterPro" id="IPR003661">
    <property type="entry name" value="HisK_dim/P_dom"/>
</dbReference>
<keyword evidence="3" id="KW-0597">Phosphoprotein</keyword>
<dbReference type="PROSITE" id="PS50113">
    <property type="entry name" value="PAC"/>
    <property type="match status" value="4"/>
</dbReference>
<evidence type="ECO:0000313" key="10">
    <source>
        <dbReference type="Proteomes" id="UP000593892"/>
    </source>
</evidence>
<dbReference type="Pfam" id="PF13426">
    <property type="entry name" value="PAS_9"/>
    <property type="match status" value="1"/>
</dbReference>
<dbReference type="FunFam" id="3.30.450.20:FF:000099">
    <property type="entry name" value="Sensory box sensor histidine kinase"/>
    <property type="match status" value="2"/>
</dbReference>
<dbReference type="Gene3D" id="2.10.70.100">
    <property type="match status" value="1"/>
</dbReference>
<evidence type="ECO:0000259" key="8">
    <source>
        <dbReference type="PROSITE" id="PS50113"/>
    </source>
</evidence>
<sequence>MEKDLSWVIDALPEMVWTARPDGSIEHLNQHWCTYTGLSRDAGRGQGWQAVVHPSDLPAVSDALRIALEEGEPYRIENRLRGADGSYHWFLATGSPIRDNVGKLTGWCVLQSNIDHPKRVEALLAGEKRALEMIATGESLYATLATLCLLMEELCPACSCCSTLLLDPETNRLWHAASPNVPSAYTAAIDGFALGPNASSCGTAAYYGRQVVASDIAVDPRWTEFRDVALENGLRACWSTPIFSQQGGVLGTFALFSAQPGLPTAADQEVIAQLTHLASVAIERERAQMSLMRALDELRGSSGRLAATIDAIPGFVWSAAPDGSVDFLNKQWCDYTGVSLEGGCGWDWQATIHPDDAAQVPAQWRSVLESGQSGEFEVRLRRFDGTFRWFLIRAVPLRDEAGDIVKWYGLNTDIEDRRQAEAVLAGEKRLLEMVAGGHALSEVLEALCLLVEDTASGCYCSVFLVEPDGMRLGHGAAPSLPPSFVDAIAGRPVCVDAGPSAMAACLNQQVISTDFQSETRWKASEWCPMALAHGLQACWSIPISSTAGRVLGSFAIYYDKPGSPLPIHQRLIAQFTQIAGIAVERAQSDTILKRSEARKSAILDSALDCIVTIDHDSRIVEFNPAAERTFGHRREEVVGERLADVIIPPPLREKHERGFARYLSTGEARVIGRRVEMTAMRADGREFPAELAITRIQSDGPPSFTGYLRDITERKKAEEELRRSEAFLVQGQHLSRTGSFSWRVATGEITWSDQLYRMFEFDKGIPVTLELIGTRVHPEDLPLMSNMIERALAAVAGFQYEHRLLMPDNSIKHLHMVAHGTRDKDGRLEYIGAVQDVTERRSSEEALSKARAELTHVARVTSLGTLTASIAHEVNQPLSGIVTNASTCLRMLAAEPPNVEGALETARRTIRDANRASDVITRLRALFSKKDAATELVDLNEAAREVIALSVHKLRRDRVILQPELADGLPQVLGDRVQLQQVILNLLMNASDAMNGIDDRARRLIIRTEREGRQCARLTVQDVGVGFEPQVAEKLFEAFYTTKGDGMGIGLSVSRSIIERHLGRIWAAPNEGPGATFAFSLPIAEESGGSEITNRV</sequence>
<dbReference type="NCBIfam" id="TIGR00229">
    <property type="entry name" value="sensory_box"/>
    <property type="match status" value="3"/>
</dbReference>
<feature type="domain" description="PAC" evidence="8">
    <location>
        <begin position="74"/>
        <end position="126"/>
    </location>
</feature>
<dbReference type="Gene3D" id="3.30.450.20">
    <property type="entry name" value="PAS domain"/>
    <property type="match status" value="4"/>
</dbReference>
<evidence type="ECO:0000256" key="5">
    <source>
        <dbReference type="ARBA" id="ARBA00022777"/>
    </source>
</evidence>
<dbReference type="AlphaFoldDB" id="A0A7S7NL24"/>
<dbReference type="CDD" id="cd00082">
    <property type="entry name" value="HisKA"/>
    <property type="match status" value="1"/>
</dbReference>
<dbReference type="Proteomes" id="UP000593892">
    <property type="component" value="Chromosome"/>
</dbReference>
<evidence type="ECO:0000256" key="4">
    <source>
        <dbReference type="ARBA" id="ARBA00022679"/>
    </source>
</evidence>
<dbReference type="Gene3D" id="1.10.287.130">
    <property type="match status" value="1"/>
</dbReference>
<dbReference type="Pfam" id="PF02518">
    <property type="entry name" value="HATPase_c"/>
    <property type="match status" value="1"/>
</dbReference>
<dbReference type="CDD" id="cd00130">
    <property type="entry name" value="PAS"/>
    <property type="match status" value="4"/>
</dbReference>
<gene>
    <name evidence="9" type="ORF">IRI77_22695</name>
</gene>
<dbReference type="InterPro" id="IPR001610">
    <property type="entry name" value="PAC"/>
</dbReference>
<protein>
    <recommendedName>
        <fullName evidence="2">histidine kinase</fullName>
        <ecNumber evidence="2">2.7.13.3</ecNumber>
    </recommendedName>
</protein>
<dbReference type="PRINTS" id="PR00344">
    <property type="entry name" value="BCTRLSENSOR"/>
</dbReference>
<dbReference type="SUPFAM" id="SSF47384">
    <property type="entry name" value="Homodimeric domain of signal transducing histidine kinase"/>
    <property type="match status" value="1"/>
</dbReference>
<keyword evidence="10" id="KW-1185">Reference proteome</keyword>
<dbReference type="PROSITE" id="PS50112">
    <property type="entry name" value="PAS"/>
    <property type="match status" value="3"/>
</dbReference>
<keyword evidence="5" id="KW-0418">Kinase</keyword>
<organism evidence="9 10">
    <name type="scientific">Paludibaculum fermentans</name>
    <dbReference type="NCBI Taxonomy" id="1473598"/>
    <lineage>
        <taxon>Bacteria</taxon>
        <taxon>Pseudomonadati</taxon>
        <taxon>Acidobacteriota</taxon>
        <taxon>Terriglobia</taxon>
        <taxon>Bryobacterales</taxon>
        <taxon>Bryobacteraceae</taxon>
        <taxon>Paludibaculum</taxon>
    </lineage>
</organism>
<evidence type="ECO:0000256" key="1">
    <source>
        <dbReference type="ARBA" id="ARBA00000085"/>
    </source>
</evidence>
<dbReference type="SMART" id="SM00086">
    <property type="entry name" value="PAC"/>
    <property type="match status" value="4"/>
</dbReference>
<dbReference type="InterPro" id="IPR003594">
    <property type="entry name" value="HATPase_dom"/>
</dbReference>
<dbReference type="Gene3D" id="3.30.565.10">
    <property type="entry name" value="Histidine kinase-like ATPase, C-terminal domain"/>
    <property type="match status" value="1"/>
</dbReference>
<reference evidence="9 10" key="1">
    <citation type="submission" date="2020-10" db="EMBL/GenBank/DDBJ databases">
        <title>Complete genome sequence of Paludibaculum fermentans P105T, a facultatively anaerobic acidobacterium capable of dissimilatory Fe(III) reduction.</title>
        <authorList>
            <person name="Dedysh S.N."/>
            <person name="Beletsky A.V."/>
            <person name="Kulichevskaya I.S."/>
            <person name="Mardanov A.V."/>
            <person name="Ravin N.V."/>
        </authorList>
    </citation>
    <scope>NUCLEOTIDE SEQUENCE [LARGE SCALE GENOMIC DNA]</scope>
    <source>
        <strain evidence="9 10">P105</strain>
    </source>
</reference>
<dbReference type="InterPro" id="IPR004358">
    <property type="entry name" value="Sig_transdc_His_kin-like_C"/>
</dbReference>
<dbReference type="SMART" id="SM00065">
    <property type="entry name" value="GAF"/>
    <property type="match status" value="2"/>
</dbReference>
<dbReference type="InterPro" id="IPR052162">
    <property type="entry name" value="Sensor_kinase/Photoreceptor"/>
</dbReference>
<dbReference type="SUPFAM" id="SSF55874">
    <property type="entry name" value="ATPase domain of HSP90 chaperone/DNA topoisomerase II/histidine kinase"/>
    <property type="match status" value="1"/>
</dbReference>
<feature type="domain" description="PAS" evidence="7">
    <location>
        <begin position="301"/>
        <end position="371"/>
    </location>
</feature>
<feature type="domain" description="PAS" evidence="7">
    <location>
        <begin position="1"/>
        <end position="71"/>
    </location>
</feature>
<dbReference type="InterPro" id="IPR036097">
    <property type="entry name" value="HisK_dim/P_sf"/>
</dbReference>
<evidence type="ECO:0000313" key="9">
    <source>
        <dbReference type="EMBL" id="QOY85625.1"/>
    </source>
</evidence>
<feature type="domain" description="PAC" evidence="8">
    <location>
        <begin position="374"/>
        <end position="426"/>
    </location>
</feature>
<dbReference type="EC" id="2.7.13.3" evidence="2"/>